<dbReference type="Pfam" id="PF21010">
    <property type="entry name" value="HA2_C"/>
    <property type="match status" value="1"/>
</dbReference>
<accession>A0A9D9EBE6</accession>
<dbReference type="PANTHER" id="PTHR18934">
    <property type="entry name" value="ATP-DEPENDENT RNA HELICASE"/>
    <property type="match status" value="1"/>
</dbReference>
<dbReference type="GO" id="GO:0016787">
    <property type="term" value="F:hydrolase activity"/>
    <property type="evidence" value="ECO:0007669"/>
    <property type="project" value="UniProtKB-KW"/>
</dbReference>
<dbReference type="PROSITE" id="PS51194">
    <property type="entry name" value="HELICASE_CTER"/>
    <property type="match status" value="1"/>
</dbReference>
<gene>
    <name evidence="8" type="ORF">IAC42_06820</name>
</gene>
<dbReference type="InterPro" id="IPR002464">
    <property type="entry name" value="DNA/RNA_helicase_DEAH_CS"/>
</dbReference>
<dbReference type="InterPro" id="IPR027417">
    <property type="entry name" value="P-loop_NTPase"/>
</dbReference>
<keyword evidence="2" id="KW-0547">Nucleotide-binding</keyword>
<evidence type="ECO:0000256" key="3">
    <source>
        <dbReference type="ARBA" id="ARBA00022801"/>
    </source>
</evidence>
<dbReference type="GO" id="GO:0004386">
    <property type="term" value="F:helicase activity"/>
    <property type="evidence" value="ECO:0007669"/>
    <property type="project" value="UniProtKB-KW"/>
</dbReference>
<dbReference type="InterPro" id="IPR014001">
    <property type="entry name" value="Helicase_ATP-bd"/>
</dbReference>
<dbReference type="SMART" id="SM00847">
    <property type="entry name" value="HA2"/>
    <property type="match status" value="1"/>
</dbReference>
<dbReference type="EMBL" id="JADIMU010000044">
    <property type="protein sequence ID" value="MBO8443456.1"/>
    <property type="molecule type" value="Genomic_DNA"/>
</dbReference>
<reference evidence="8" key="2">
    <citation type="journal article" date="2021" name="PeerJ">
        <title>Extensive microbial diversity within the chicken gut microbiome revealed by metagenomics and culture.</title>
        <authorList>
            <person name="Gilroy R."/>
            <person name="Ravi A."/>
            <person name="Getino M."/>
            <person name="Pursley I."/>
            <person name="Horton D.L."/>
            <person name="Alikhan N.F."/>
            <person name="Baker D."/>
            <person name="Gharbi K."/>
            <person name="Hall N."/>
            <person name="Watson M."/>
            <person name="Adriaenssens E.M."/>
            <person name="Foster-Nyarko E."/>
            <person name="Jarju S."/>
            <person name="Secka A."/>
            <person name="Antonio M."/>
            <person name="Oren A."/>
            <person name="Chaudhuri R.R."/>
            <person name="La Ragione R."/>
            <person name="Hildebrand F."/>
            <person name="Pallen M.J."/>
        </authorList>
    </citation>
    <scope>NUCLEOTIDE SEQUENCE</scope>
    <source>
        <strain evidence="8">11167</strain>
    </source>
</reference>
<keyword evidence="5" id="KW-0067">ATP-binding</keyword>
<dbReference type="PROSITE" id="PS00690">
    <property type="entry name" value="DEAH_ATP_HELICASE"/>
    <property type="match status" value="1"/>
</dbReference>
<evidence type="ECO:0000256" key="5">
    <source>
        <dbReference type="ARBA" id="ARBA00022840"/>
    </source>
</evidence>
<proteinExistence type="inferred from homology"/>
<dbReference type="GO" id="GO:0005524">
    <property type="term" value="F:ATP binding"/>
    <property type="evidence" value="ECO:0007669"/>
    <property type="project" value="UniProtKB-KW"/>
</dbReference>
<feature type="domain" description="Helicase ATP-binding" evidence="6">
    <location>
        <begin position="20"/>
        <end position="182"/>
    </location>
</feature>
<keyword evidence="4 8" id="KW-0347">Helicase</keyword>
<evidence type="ECO:0000256" key="1">
    <source>
        <dbReference type="ARBA" id="ARBA00008792"/>
    </source>
</evidence>
<evidence type="ECO:0000313" key="8">
    <source>
        <dbReference type="EMBL" id="MBO8443456.1"/>
    </source>
</evidence>
<evidence type="ECO:0000256" key="4">
    <source>
        <dbReference type="ARBA" id="ARBA00022806"/>
    </source>
</evidence>
<dbReference type="SMART" id="SM00490">
    <property type="entry name" value="HELICc"/>
    <property type="match status" value="1"/>
</dbReference>
<dbReference type="CDD" id="cd18791">
    <property type="entry name" value="SF2_C_RHA"/>
    <property type="match status" value="1"/>
</dbReference>
<dbReference type="InterPro" id="IPR001650">
    <property type="entry name" value="Helicase_C-like"/>
</dbReference>
<dbReference type="GO" id="GO:0003723">
    <property type="term" value="F:RNA binding"/>
    <property type="evidence" value="ECO:0007669"/>
    <property type="project" value="TreeGrafter"/>
</dbReference>
<organism evidence="8 9">
    <name type="scientific">Candidatus Aphodenecus pullistercoris</name>
    <dbReference type="NCBI Taxonomy" id="2840669"/>
    <lineage>
        <taxon>Bacteria</taxon>
        <taxon>Pseudomonadati</taxon>
        <taxon>Spirochaetota</taxon>
        <taxon>Spirochaetia</taxon>
        <taxon>Spirochaetales</taxon>
        <taxon>Candidatus Aphodenecus</taxon>
    </lineage>
</organism>
<dbReference type="SUPFAM" id="SSF52540">
    <property type="entry name" value="P-loop containing nucleoside triphosphate hydrolases"/>
    <property type="match status" value="1"/>
</dbReference>
<evidence type="ECO:0000259" key="7">
    <source>
        <dbReference type="PROSITE" id="PS51194"/>
    </source>
</evidence>
<dbReference type="SMART" id="SM00487">
    <property type="entry name" value="DEXDc"/>
    <property type="match status" value="1"/>
</dbReference>
<name>A0A9D9EBE6_9SPIR</name>
<dbReference type="Gene3D" id="1.20.120.1080">
    <property type="match status" value="1"/>
</dbReference>
<dbReference type="InterPro" id="IPR011709">
    <property type="entry name" value="DEAD-box_helicase_OB_fold"/>
</dbReference>
<keyword evidence="3" id="KW-0378">Hydrolase</keyword>
<dbReference type="Pfam" id="PF07717">
    <property type="entry name" value="OB_NTP_bind"/>
    <property type="match status" value="1"/>
</dbReference>
<dbReference type="InterPro" id="IPR011545">
    <property type="entry name" value="DEAD/DEAH_box_helicase_dom"/>
</dbReference>
<protein>
    <submittedName>
        <fullName evidence="8">ATP-dependent RNA helicase</fullName>
    </submittedName>
</protein>
<comment type="similarity">
    <text evidence="1">Belongs to the DEAD box helicase family. DEAH subfamily.</text>
</comment>
<dbReference type="Proteomes" id="UP000823633">
    <property type="component" value="Unassembled WGS sequence"/>
</dbReference>
<reference evidence="8" key="1">
    <citation type="submission" date="2020-10" db="EMBL/GenBank/DDBJ databases">
        <authorList>
            <person name="Gilroy R."/>
        </authorList>
    </citation>
    <scope>NUCLEOTIDE SEQUENCE</scope>
    <source>
        <strain evidence="8">11167</strain>
    </source>
</reference>
<dbReference type="Pfam" id="PF00270">
    <property type="entry name" value="DEAD"/>
    <property type="match status" value="1"/>
</dbReference>
<evidence type="ECO:0000256" key="2">
    <source>
        <dbReference type="ARBA" id="ARBA00022741"/>
    </source>
</evidence>
<dbReference type="Gene3D" id="3.40.50.300">
    <property type="entry name" value="P-loop containing nucleotide triphosphate hydrolases"/>
    <property type="match status" value="2"/>
</dbReference>
<feature type="domain" description="Helicase C-terminal" evidence="7">
    <location>
        <begin position="230"/>
        <end position="397"/>
    </location>
</feature>
<dbReference type="InterPro" id="IPR007502">
    <property type="entry name" value="Helicase-assoc_dom"/>
</dbReference>
<evidence type="ECO:0000259" key="6">
    <source>
        <dbReference type="PROSITE" id="PS51192"/>
    </source>
</evidence>
<dbReference type="AlphaFoldDB" id="A0A9D9EBE6"/>
<dbReference type="Pfam" id="PF00271">
    <property type="entry name" value="Helicase_C"/>
    <property type="match status" value="1"/>
</dbReference>
<evidence type="ECO:0000313" key="9">
    <source>
        <dbReference type="Proteomes" id="UP000823633"/>
    </source>
</evidence>
<dbReference type="PANTHER" id="PTHR18934:SF99">
    <property type="entry name" value="ATP-DEPENDENT RNA HELICASE DHX37-RELATED"/>
    <property type="match status" value="1"/>
</dbReference>
<dbReference type="PROSITE" id="PS51192">
    <property type="entry name" value="HELICASE_ATP_BIND_1"/>
    <property type="match status" value="1"/>
</dbReference>
<comment type="caution">
    <text evidence="8">The sequence shown here is derived from an EMBL/GenBank/DDBJ whole genome shotgun (WGS) entry which is preliminary data.</text>
</comment>
<sequence>MPSKSAFTELPVYKHKDLILQSLRENQVIIVESPTGSGKTTQIPLILKEAGYDREGIIGVTQPRRIAALSICDFIKRQLEIEDNYCAYTMRFADTSDETTRIKVMTDGILLQELKDDRYLSRYSVMMVDEAHERSLNIDFILGLLKQVIEVRPELKVIISSATINTQKFSDFFGGARIISIPTRVYPVTVHYSPIERDEDYTVQRGKKGQRRNGRDADETDLRMERIWSIIDKRLKDGVEGDILVFLPGEYEILQCDDMLRHGPLGPYLQVYPLYGRLSKEDQERVFTPTAPGKVKVVIATNIAETSITIDGIRCVIDSGLAKVNFYDQRTFASALVPQLISKASAEQRKGRAGRTSPGECYRLYSEESFSSREDFTKEEITRSDLAEVALRMSDLGIYDYSGFPFITAPKKSALDSAEYTLKLFGAIDDGHHLTSTGQMMVRFPLIPRLSRAIVESIMKYPDVLSEVLIAVSFLSTKGPFLFPKDQAMLARSRQERFQDSTYGDFAGYLKLYKAYKKVLDEAESPKAADKAAEKFCKHYFLDLQTMNEIVHIKTQLEEIVSTFGVPITGGGEMSHYFISLGSGLLQFVCIQDDYSSYRSLTVSDIYIHPSCSWFSQKPRYILAGEIVSTSRTFARSVSPLKKEWLDEIYPKLSDLLRYSYSTGYESIEKSYERGMQKAERKAAKEAAAKSAPDERILFGMGFKTKDKGNCVVIPLRRLKALSEAAFKAGSVPKLKAALSAGKDTTLQPIPLKVLIQEAALIEDKKPLESFKDQHYRLEDDHEALADALGRLFTPVGLGKGKLGFLCLAKAKKREGEFKLYASSSLPSCVDTVYSALSQLVEATHGNEKRYRKLRTASEKLLKRLDELEGLDE</sequence>